<keyword evidence="1" id="KW-0175">Coiled coil</keyword>
<feature type="non-terminal residue" evidence="3">
    <location>
        <position position="1"/>
    </location>
</feature>
<dbReference type="GO" id="GO:0006887">
    <property type="term" value="P:exocytosis"/>
    <property type="evidence" value="ECO:0007669"/>
    <property type="project" value="TreeGrafter"/>
</dbReference>
<dbReference type="Gene3D" id="2.130.10.10">
    <property type="entry name" value="YVTN repeat-like/Quinoprotein amine dehydrogenase"/>
    <property type="match status" value="1"/>
</dbReference>
<accession>A0A2Z7A1J3</accession>
<evidence type="ECO:0008006" key="5">
    <source>
        <dbReference type="Google" id="ProtNLM"/>
    </source>
</evidence>
<evidence type="ECO:0000313" key="3">
    <source>
        <dbReference type="EMBL" id="KZV15171.1"/>
    </source>
</evidence>
<proteinExistence type="predicted"/>
<feature type="coiled-coil region" evidence="1">
    <location>
        <begin position="494"/>
        <end position="538"/>
    </location>
</feature>
<dbReference type="PANTHER" id="PTHR10241">
    <property type="entry name" value="LETHAL 2 GIANT LARVAE PROTEIN"/>
    <property type="match status" value="1"/>
</dbReference>
<dbReference type="InterPro" id="IPR036322">
    <property type="entry name" value="WD40_repeat_dom_sf"/>
</dbReference>
<dbReference type="GO" id="GO:0019905">
    <property type="term" value="F:syntaxin binding"/>
    <property type="evidence" value="ECO:0007669"/>
    <property type="project" value="TreeGrafter"/>
</dbReference>
<dbReference type="OrthoDB" id="19944at2759"/>
<dbReference type="SUPFAM" id="SSF58038">
    <property type="entry name" value="SNARE fusion complex"/>
    <property type="match status" value="1"/>
</dbReference>
<dbReference type="GO" id="GO:0005096">
    <property type="term" value="F:GTPase activator activity"/>
    <property type="evidence" value="ECO:0007669"/>
    <property type="project" value="TreeGrafter"/>
</dbReference>
<dbReference type="GO" id="GO:0005886">
    <property type="term" value="C:plasma membrane"/>
    <property type="evidence" value="ECO:0007669"/>
    <property type="project" value="TreeGrafter"/>
</dbReference>
<dbReference type="GO" id="GO:0006893">
    <property type="term" value="P:Golgi to plasma membrane transport"/>
    <property type="evidence" value="ECO:0007669"/>
    <property type="project" value="TreeGrafter"/>
</dbReference>
<dbReference type="PANTHER" id="PTHR10241:SF25">
    <property type="entry name" value="TOMOSYN, ISOFORM C"/>
    <property type="match status" value="1"/>
</dbReference>
<name>A0A2Z7A1J3_9LAMI</name>
<feature type="region of interest" description="Disordered" evidence="2">
    <location>
        <begin position="234"/>
        <end position="262"/>
    </location>
</feature>
<dbReference type="Proteomes" id="UP000250235">
    <property type="component" value="Unassembled WGS sequence"/>
</dbReference>
<dbReference type="GO" id="GO:0045159">
    <property type="term" value="F:myosin II binding"/>
    <property type="evidence" value="ECO:0007669"/>
    <property type="project" value="TreeGrafter"/>
</dbReference>
<evidence type="ECO:0000313" key="4">
    <source>
        <dbReference type="Proteomes" id="UP000250235"/>
    </source>
</evidence>
<dbReference type="GO" id="GO:0005737">
    <property type="term" value="C:cytoplasm"/>
    <property type="evidence" value="ECO:0007669"/>
    <property type="project" value="TreeGrafter"/>
</dbReference>
<protein>
    <recommendedName>
        <fullName evidence="5">V-SNARE coiled-coil homology domain-containing protein</fullName>
    </recommendedName>
</protein>
<keyword evidence="4" id="KW-1185">Reference proteome</keyword>
<organism evidence="3 4">
    <name type="scientific">Dorcoceras hygrometricum</name>
    <dbReference type="NCBI Taxonomy" id="472368"/>
    <lineage>
        <taxon>Eukaryota</taxon>
        <taxon>Viridiplantae</taxon>
        <taxon>Streptophyta</taxon>
        <taxon>Embryophyta</taxon>
        <taxon>Tracheophyta</taxon>
        <taxon>Spermatophyta</taxon>
        <taxon>Magnoliopsida</taxon>
        <taxon>eudicotyledons</taxon>
        <taxon>Gunneridae</taxon>
        <taxon>Pentapetalae</taxon>
        <taxon>asterids</taxon>
        <taxon>lamiids</taxon>
        <taxon>Lamiales</taxon>
        <taxon>Gesneriaceae</taxon>
        <taxon>Didymocarpoideae</taxon>
        <taxon>Trichosporeae</taxon>
        <taxon>Loxocarpinae</taxon>
        <taxon>Dorcoceras</taxon>
    </lineage>
</organism>
<sequence length="544" mass="61501">HHEKSSLTPEDVGFRINVHYGIPSTASILAFDPIQRLLAVGTHYVGDEYGLMSVLKYDAACEQLLRLPYHLSLDLHSVSTSAQVEGPWCEAVINLHKSGVQDIKFTNEGTKLIVGYEFAKIAVLDLNSWSLTLTRDSISSHTLVSVLWEASVYGSIKNTNEIGPIIPNSHSGELVFVLTKNANIYVINANTGSLINSRPLHLKRESSAISMYIIETHRQYSHSANDEQILKDDPVTKDHSQNEKAQGSEKCESDTDASDKTSPGELMKEFLFLLCCEDALRIYPANSVINGENKYIHKIKLAKPCCWTSLLRKEGKVCGLVIIYKTGEIEIRSVTDLKMVKEYSLMSDLRWNFQSNMERTFSSTANGQITMGMNPGILDAFKGLKRKKSSKLGDIFTPKYELSHLEDIFRRNPFLESSMTTSEQEAHELTIDDIEIDELLPSESSLSREVVKRDKDKKTEREKLFDGDADVKPKVRTREEIEAIYRTGDASSVAGEARNKLLERQQKLEKTKRQTEELQNEAKEFASLTDELVKAMENRKWYHI</sequence>
<dbReference type="Gene3D" id="1.20.5.110">
    <property type="match status" value="1"/>
</dbReference>
<dbReference type="CDD" id="cd15873">
    <property type="entry name" value="R-SNARE_STXBP5_6"/>
    <property type="match status" value="1"/>
</dbReference>
<evidence type="ECO:0000256" key="2">
    <source>
        <dbReference type="SAM" id="MobiDB-lite"/>
    </source>
</evidence>
<dbReference type="EMBL" id="KV020118">
    <property type="protein sequence ID" value="KZV15171.1"/>
    <property type="molecule type" value="Genomic_DNA"/>
</dbReference>
<reference evidence="3 4" key="1">
    <citation type="journal article" date="2015" name="Proc. Natl. Acad. Sci. U.S.A.">
        <title>The resurrection genome of Boea hygrometrica: A blueprint for survival of dehydration.</title>
        <authorList>
            <person name="Xiao L."/>
            <person name="Yang G."/>
            <person name="Zhang L."/>
            <person name="Yang X."/>
            <person name="Zhao S."/>
            <person name="Ji Z."/>
            <person name="Zhou Q."/>
            <person name="Hu M."/>
            <person name="Wang Y."/>
            <person name="Chen M."/>
            <person name="Xu Y."/>
            <person name="Jin H."/>
            <person name="Xiao X."/>
            <person name="Hu G."/>
            <person name="Bao F."/>
            <person name="Hu Y."/>
            <person name="Wan P."/>
            <person name="Li L."/>
            <person name="Deng X."/>
            <person name="Kuang T."/>
            <person name="Xiang C."/>
            <person name="Zhu J.K."/>
            <person name="Oliver M.J."/>
            <person name="He Y."/>
        </authorList>
    </citation>
    <scope>NUCLEOTIDE SEQUENCE [LARGE SCALE GENOMIC DNA]</scope>
    <source>
        <strain evidence="4">cv. XS01</strain>
    </source>
</reference>
<feature type="compositionally biased region" description="Basic and acidic residues" evidence="2">
    <location>
        <begin position="234"/>
        <end position="259"/>
    </location>
</feature>
<dbReference type="SUPFAM" id="SSF50978">
    <property type="entry name" value="WD40 repeat-like"/>
    <property type="match status" value="1"/>
</dbReference>
<dbReference type="InterPro" id="IPR015943">
    <property type="entry name" value="WD40/YVTN_repeat-like_dom_sf"/>
</dbReference>
<gene>
    <name evidence="3" type="ORF">F511_30217</name>
</gene>
<dbReference type="AlphaFoldDB" id="A0A2Z7A1J3"/>
<evidence type="ECO:0000256" key="1">
    <source>
        <dbReference type="SAM" id="Coils"/>
    </source>
</evidence>